<protein>
    <submittedName>
        <fullName evidence="1">Uncharacterized protein</fullName>
    </submittedName>
</protein>
<dbReference type="KEGG" id="fiy:BN1229_v1_3801"/>
<accession>A0A0D6JK77</accession>
<reference evidence="2" key="1">
    <citation type="submission" date="2015-02" db="EMBL/GenBank/DDBJ databases">
        <authorList>
            <person name="Chooi Y.-H."/>
        </authorList>
    </citation>
    <scope>NUCLEOTIDE SEQUENCE [LARGE SCALE GENOMIC DNA]</scope>
    <source>
        <strain evidence="2">strain Y</strain>
    </source>
</reference>
<proteinExistence type="predicted"/>
<sequence length="87" mass="9751">MGFSSSRSTLVWHLLERGGRLARADEGNTFHRNTGRPMFSSMRQMIVAVRSAAIGPFVAWEREVQPKISAWDDKWAQTAATPTQISC</sequence>
<dbReference type="EMBL" id="LN829119">
    <property type="protein sequence ID" value="CPR22368.1"/>
    <property type="molecule type" value="Genomic_DNA"/>
</dbReference>
<dbReference type="AlphaFoldDB" id="A0A0D6JK77"/>
<dbReference type="KEGG" id="fil:BN1229_v1_3811"/>
<dbReference type="Proteomes" id="UP000033187">
    <property type="component" value="Chromosome 1"/>
</dbReference>
<organism evidence="1 2">
    <name type="scientific">Candidatus Filomicrobium marinum</name>
    <dbReference type="NCBI Taxonomy" id="1608628"/>
    <lineage>
        <taxon>Bacteria</taxon>
        <taxon>Pseudomonadati</taxon>
        <taxon>Pseudomonadota</taxon>
        <taxon>Alphaproteobacteria</taxon>
        <taxon>Hyphomicrobiales</taxon>
        <taxon>Hyphomicrobiaceae</taxon>
        <taxon>Filomicrobium</taxon>
    </lineage>
</organism>
<name>A0A0D6JK77_9HYPH</name>
<keyword evidence="2" id="KW-1185">Reference proteome</keyword>
<evidence type="ECO:0000313" key="2">
    <source>
        <dbReference type="Proteomes" id="UP000033187"/>
    </source>
</evidence>
<evidence type="ECO:0000313" key="1">
    <source>
        <dbReference type="EMBL" id="CPR22368.1"/>
    </source>
</evidence>
<gene>
    <name evidence="1" type="ORF">YBN1229_v1_3801</name>
</gene>